<organism evidence="2 3">
    <name type="scientific">Roseicella aerolata</name>
    <dbReference type="NCBI Taxonomy" id="2883479"/>
    <lineage>
        <taxon>Bacteria</taxon>
        <taxon>Pseudomonadati</taxon>
        <taxon>Pseudomonadota</taxon>
        <taxon>Alphaproteobacteria</taxon>
        <taxon>Acetobacterales</taxon>
        <taxon>Roseomonadaceae</taxon>
        <taxon>Roseicella</taxon>
    </lineage>
</organism>
<dbReference type="AlphaFoldDB" id="A0A9X1LDA4"/>
<evidence type="ECO:0000256" key="1">
    <source>
        <dbReference type="SAM" id="Phobius"/>
    </source>
</evidence>
<keyword evidence="1" id="KW-1133">Transmembrane helix</keyword>
<feature type="transmembrane region" description="Helical" evidence="1">
    <location>
        <begin position="72"/>
        <end position="100"/>
    </location>
</feature>
<gene>
    <name evidence="2" type="ORF">LHA35_24470</name>
</gene>
<reference evidence="2" key="1">
    <citation type="submission" date="2021-10" db="EMBL/GenBank/DDBJ databases">
        <title>Roseicella aerolatum sp. nov., isolated from aerosols of e-waste dismantling site.</title>
        <authorList>
            <person name="Qin T."/>
        </authorList>
    </citation>
    <scope>NUCLEOTIDE SEQUENCE</scope>
    <source>
        <strain evidence="2">GB24</strain>
    </source>
</reference>
<proteinExistence type="predicted"/>
<dbReference type="Pfam" id="PF11026">
    <property type="entry name" value="DUF2721"/>
    <property type="match status" value="1"/>
</dbReference>
<keyword evidence="1" id="KW-0472">Membrane</keyword>
<name>A0A9X1LDA4_9PROT</name>
<keyword evidence="1" id="KW-0812">Transmembrane</keyword>
<evidence type="ECO:0000313" key="2">
    <source>
        <dbReference type="EMBL" id="MCB4824888.1"/>
    </source>
</evidence>
<sequence>MPGVFGPEDVQELEHAIQLAIAPAFLLTGIFGLLNVLAGRLGRLIDRERAIRNGLSPALPGERLRLARRARFVHAAIAGCVLAAILLCMLIVASFIGIFLGLRVAWLLGALLVLAMLALIGALALFFREVRLASHHLPLAHDD</sequence>
<dbReference type="Proteomes" id="UP001139311">
    <property type="component" value="Unassembled WGS sequence"/>
</dbReference>
<keyword evidence="3" id="KW-1185">Reference proteome</keyword>
<accession>A0A9X1LDA4</accession>
<feature type="transmembrane region" description="Helical" evidence="1">
    <location>
        <begin position="106"/>
        <end position="127"/>
    </location>
</feature>
<feature type="transmembrane region" description="Helical" evidence="1">
    <location>
        <begin position="20"/>
        <end position="42"/>
    </location>
</feature>
<protein>
    <submittedName>
        <fullName evidence="2">DUF2721 domain-containing protein</fullName>
    </submittedName>
</protein>
<dbReference type="EMBL" id="JAJAQI010000056">
    <property type="protein sequence ID" value="MCB4824888.1"/>
    <property type="molecule type" value="Genomic_DNA"/>
</dbReference>
<dbReference type="RefSeq" id="WP_226613458.1">
    <property type="nucleotide sequence ID" value="NZ_JAJAQI010000056.1"/>
</dbReference>
<comment type="caution">
    <text evidence="2">The sequence shown here is derived from an EMBL/GenBank/DDBJ whole genome shotgun (WGS) entry which is preliminary data.</text>
</comment>
<evidence type="ECO:0000313" key="3">
    <source>
        <dbReference type="Proteomes" id="UP001139311"/>
    </source>
</evidence>
<dbReference type="InterPro" id="IPR021279">
    <property type="entry name" value="DUF2721"/>
</dbReference>